<feature type="domain" description="Phage shock protein PspC N-terminal" evidence="7">
    <location>
        <begin position="82"/>
        <end position="138"/>
    </location>
</feature>
<evidence type="ECO:0000256" key="4">
    <source>
        <dbReference type="ARBA" id="ARBA00022989"/>
    </source>
</evidence>
<proteinExistence type="predicted"/>
<protein>
    <submittedName>
        <fullName evidence="9">PspC domain-containing protein</fullName>
    </submittedName>
</protein>
<evidence type="ECO:0000313" key="9">
    <source>
        <dbReference type="EMBL" id="UXH77861.1"/>
    </source>
</evidence>
<evidence type="ECO:0000256" key="5">
    <source>
        <dbReference type="ARBA" id="ARBA00023136"/>
    </source>
</evidence>
<dbReference type="InterPro" id="IPR052027">
    <property type="entry name" value="PspC"/>
</dbReference>
<evidence type="ECO:0000256" key="2">
    <source>
        <dbReference type="ARBA" id="ARBA00022475"/>
    </source>
</evidence>
<evidence type="ECO:0000256" key="6">
    <source>
        <dbReference type="SAM" id="Phobius"/>
    </source>
</evidence>
<dbReference type="Proteomes" id="UP001064933">
    <property type="component" value="Chromosome"/>
</dbReference>
<dbReference type="Pfam" id="PF09851">
    <property type="entry name" value="SHOCT"/>
    <property type="match status" value="1"/>
</dbReference>
<evidence type="ECO:0000259" key="8">
    <source>
        <dbReference type="Pfam" id="PF09851"/>
    </source>
</evidence>
<feature type="transmembrane region" description="Helical" evidence="6">
    <location>
        <begin position="91"/>
        <end position="110"/>
    </location>
</feature>
<accession>A0ABY6AXG1</accession>
<evidence type="ECO:0000313" key="10">
    <source>
        <dbReference type="Proteomes" id="UP001064933"/>
    </source>
</evidence>
<evidence type="ECO:0000259" key="7">
    <source>
        <dbReference type="Pfam" id="PF04024"/>
    </source>
</evidence>
<gene>
    <name evidence="9" type="ORF">N4261_23280</name>
</gene>
<keyword evidence="5 6" id="KW-0472">Membrane</keyword>
<dbReference type="InterPro" id="IPR018649">
    <property type="entry name" value="SHOCT"/>
</dbReference>
<keyword evidence="10" id="KW-1185">Reference proteome</keyword>
<name>A0ABY6AXG1_9BURK</name>
<dbReference type="RefSeq" id="WP_261757616.1">
    <property type="nucleotide sequence ID" value="NZ_CP104562.2"/>
</dbReference>
<dbReference type="InterPro" id="IPR007168">
    <property type="entry name" value="Phageshock_PspC_N"/>
</dbReference>
<dbReference type="PANTHER" id="PTHR33885">
    <property type="entry name" value="PHAGE SHOCK PROTEIN C"/>
    <property type="match status" value="1"/>
</dbReference>
<dbReference type="Pfam" id="PF04024">
    <property type="entry name" value="PspC"/>
    <property type="match status" value="1"/>
</dbReference>
<keyword evidence="4 6" id="KW-1133">Transmembrane helix</keyword>
<evidence type="ECO:0000256" key="1">
    <source>
        <dbReference type="ARBA" id="ARBA00004162"/>
    </source>
</evidence>
<keyword evidence="3 6" id="KW-0812">Transmembrane</keyword>
<comment type="subcellular location">
    <subcellularLocation>
        <location evidence="1">Cell membrane</location>
        <topology evidence="1">Single-pass membrane protein</topology>
    </subcellularLocation>
</comment>
<organism evidence="9 10">
    <name type="scientific">Roseateles amylovorans</name>
    <dbReference type="NCBI Taxonomy" id="2978473"/>
    <lineage>
        <taxon>Bacteria</taxon>
        <taxon>Pseudomonadati</taxon>
        <taxon>Pseudomonadota</taxon>
        <taxon>Betaproteobacteria</taxon>
        <taxon>Burkholderiales</taxon>
        <taxon>Sphaerotilaceae</taxon>
        <taxon>Roseateles</taxon>
    </lineage>
</organism>
<keyword evidence="2" id="KW-1003">Cell membrane</keyword>
<feature type="domain" description="SHOCT" evidence="8">
    <location>
        <begin position="5"/>
        <end position="32"/>
    </location>
</feature>
<feature type="transmembrane region" description="Helical" evidence="6">
    <location>
        <begin position="116"/>
        <end position="135"/>
    </location>
</feature>
<evidence type="ECO:0000256" key="3">
    <source>
        <dbReference type="ARBA" id="ARBA00022692"/>
    </source>
</evidence>
<dbReference type="PANTHER" id="PTHR33885:SF3">
    <property type="entry name" value="PHAGE SHOCK PROTEIN C"/>
    <property type="match status" value="1"/>
</dbReference>
<dbReference type="EMBL" id="CP104562">
    <property type="protein sequence ID" value="UXH77861.1"/>
    <property type="molecule type" value="Genomic_DNA"/>
</dbReference>
<sequence length="139" mass="14672">MSDSEELQRLAELHQRGLLSDDEFMRAKARVLGGAQGAQGAGTSSASGGTTSGASTYAFHGAGAQAGSASAPRAPAVEAINRLRRARMDRWIGGVCGGIAQLTGITSWFWRIVFLLLVTCAGSGLMLYLLLWIFVPQED</sequence>
<reference evidence="9" key="1">
    <citation type="submission" date="2022-10" db="EMBL/GenBank/DDBJ databases">
        <title>Characterization and whole genome sequencing of a new Roseateles species, isolated from fresh water.</title>
        <authorList>
            <person name="Guliayeva D.Y."/>
            <person name="Akhremchuk A.E."/>
            <person name="Sikolenko M.A."/>
            <person name="Valentovich L.N."/>
            <person name="Sidarenka A.V."/>
        </authorList>
    </citation>
    <scope>NUCLEOTIDE SEQUENCE</scope>
    <source>
        <strain evidence="9">BIM B-1768</strain>
    </source>
</reference>